<dbReference type="Gene3D" id="3.40.309.10">
    <property type="entry name" value="Aldehyde Dehydrogenase, Chain A, domain 2"/>
    <property type="match status" value="1"/>
</dbReference>
<evidence type="ECO:0000256" key="2">
    <source>
        <dbReference type="ARBA" id="ARBA00023002"/>
    </source>
</evidence>
<dbReference type="InterPro" id="IPR016160">
    <property type="entry name" value="Ald_DH_CS_CYS"/>
</dbReference>
<dbReference type="InterPro" id="IPR029510">
    <property type="entry name" value="Ald_DH_CS_GLU"/>
</dbReference>
<dbReference type="STRING" id="215250.A0A316YEH4"/>
<dbReference type="InterPro" id="IPR016163">
    <property type="entry name" value="Ald_DH_C"/>
</dbReference>
<evidence type="ECO:0000256" key="3">
    <source>
        <dbReference type="PROSITE-ProRule" id="PRU10007"/>
    </source>
</evidence>
<dbReference type="FunFam" id="3.40.605.10:FF:000007">
    <property type="entry name" value="NAD/NADP-dependent betaine aldehyde dehydrogenase"/>
    <property type="match status" value="1"/>
</dbReference>
<evidence type="ECO:0000259" key="5">
    <source>
        <dbReference type="Pfam" id="PF00171"/>
    </source>
</evidence>
<accession>A0A316YEH4</accession>
<comment type="similarity">
    <text evidence="1 4">Belongs to the aldehyde dehydrogenase family.</text>
</comment>
<dbReference type="InParanoid" id="A0A316YEH4"/>
<dbReference type="RefSeq" id="XP_025374807.1">
    <property type="nucleotide sequence ID" value="XM_025522802.1"/>
</dbReference>
<dbReference type="Proteomes" id="UP000245768">
    <property type="component" value="Unassembled WGS sequence"/>
</dbReference>
<organism evidence="6 7">
    <name type="scientific">Acaromyces ingoldii</name>
    <dbReference type="NCBI Taxonomy" id="215250"/>
    <lineage>
        <taxon>Eukaryota</taxon>
        <taxon>Fungi</taxon>
        <taxon>Dikarya</taxon>
        <taxon>Basidiomycota</taxon>
        <taxon>Ustilaginomycotina</taxon>
        <taxon>Exobasidiomycetes</taxon>
        <taxon>Exobasidiales</taxon>
        <taxon>Cryptobasidiaceae</taxon>
        <taxon>Acaromyces</taxon>
    </lineage>
</organism>
<sequence>MAPAATSTASHWPKESFSHVINGQSYPTKGAKMIDVINPADESVVAQVPVATKEVVDEAVRSARAAFPKWSQTSWAERKALLQKWHDDWIVHNKADLLKIYTAEQGRTLQLSEFEWGTTELFWDLNKYPEPKDEVVEDDGQGNVNILRKYPMGIVAALVPWNYPLILSFWKIIPVLLTGNVIIVKPSPFTPLMTIQFIIAAQKYLPPGVIQIVVGDDSLGPMLTEHPDIDHISFTGSTNTGRLVAKSCAATLKRMTLELGGNDACIILPGIDMTHVPLQVFLSALQNSGQFCAAAKRIYVHEDIYDEFAAQLVGIAKATKMGDGMDPANGLGPVNNRQQFNKVNEFLADIAANKQKVLVGGEKHTDKGFFVPATIVDNPPDTSKIVIEEPFGPVLPLLKFKDEDEVVRRANDTRMGLGGMVWGPIEQAQRIADRLETGTVWVNQMQNFNPLSYFGGWKDSGIGGLHGRQGLEHLMRSKTLKLAKETKPLQL</sequence>
<dbReference type="Gene3D" id="3.40.605.10">
    <property type="entry name" value="Aldehyde Dehydrogenase, Chain A, domain 1"/>
    <property type="match status" value="1"/>
</dbReference>
<name>A0A316YEH4_9BASI</name>
<keyword evidence="2 4" id="KW-0560">Oxidoreductase</keyword>
<dbReference type="PROSITE" id="PS00687">
    <property type="entry name" value="ALDEHYDE_DEHYDR_GLU"/>
    <property type="match status" value="1"/>
</dbReference>
<protein>
    <submittedName>
        <fullName evidence="6">Aldehyde dehydrogenase</fullName>
    </submittedName>
</protein>
<evidence type="ECO:0000313" key="7">
    <source>
        <dbReference type="Proteomes" id="UP000245768"/>
    </source>
</evidence>
<dbReference type="InterPro" id="IPR015590">
    <property type="entry name" value="Aldehyde_DH_dom"/>
</dbReference>
<reference evidence="6 7" key="1">
    <citation type="journal article" date="2018" name="Mol. Biol. Evol.">
        <title>Broad Genomic Sampling Reveals a Smut Pathogenic Ancestry of the Fungal Clade Ustilaginomycotina.</title>
        <authorList>
            <person name="Kijpornyongpan T."/>
            <person name="Mondo S.J."/>
            <person name="Barry K."/>
            <person name="Sandor L."/>
            <person name="Lee J."/>
            <person name="Lipzen A."/>
            <person name="Pangilinan J."/>
            <person name="LaButti K."/>
            <person name="Hainaut M."/>
            <person name="Henrissat B."/>
            <person name="Grigoriev I.V."/>
            <person name="Spatafora J.W."/>
            <person name="Aime M.C."/>
        </authorList>
    </citation>
    <scope>NUCLEOTIDE SEQUENCE [LARGE SCALE GENOMIC DNA]</scope>
    <source>
        <strain evidence="6 7">MCA 4198</strain>
    </source>
</reference>
<dbReference type="AlphaFoldDB" id="A0A316YEH4"/>
<keyword evidence="7" id="KW-1185">Reference proteome</keyword>
<dbReference type="Pfam" id="PF00171">
    <property type="entry name" value="Aldedh"/>
    <property type="match status" value="1"/>
</dbReference>
<dbReference type="InterPro" id="IPR016161">
    <property type="entry name" value="Ald_DH/histidinol_DH"/>
</dbReference>
<evidence type="ECO:0000256" key="1">
    <source>
        <dbReference type="ARBA" id="ARBA00009986"/>
    </source>
</evidence>
<dbReference type="SUPFAM" id="SSF53720">
    <property type="entry name" value="ALDH-like"/>
    <property type="match status" value="1"/>
</dbReference>
<gene>
    <name evidence="6" type="ORF">FA10DRAFT_269559</name>
</gene>
<dbReference type="PANTHER" id="PTHR11699">
    <property type="entry name" value="ALDEHYDE DEHYDROGENASE-RELATED"/>
    <property type="match status" value="1"/>
</dbReference>
<evidence type="ECO:0000313" key="6">
    <source>
        <dbReference type="EMBL" id="PWN87609.1"/>
    </source>
</evidence>
<dbReference type="InterPro" id="IPR016162">
    <property type="entry name" value="Ald_DH_N"/>
</dbReference>
<proteinExistence type="inferred from homology"/>
<dbReference type="GO" id="GO:0016620">
    <property type="term" value="F:oxidoreductase activity, acting on the aldehyde or oxo group of donors, NAD or NADP as acceptor"/>
    <property type="evidence" value="ECO:0007669"/>
    <property type="project" value="InterPro"/>
</dbReference>
<dbReference type="OrthoDB" id="310895at2759"/>
<dbReference type="PROSITE" id="PS00070">
    <property type="entry name" value="ALDEHYDE_DEHYDR_CYS"/>
    <property type="match status" value="1"/>
</dbReference>
<evidence type="ECO:0000256" key="4">
    <source>
        <dbReference type="RuleBase" id="RU003345"/>
    </source>
</evidence>
<feature type="domain" description="Aldehyde dehydrogenase" evidence="5">
    <location>
        <begin position="32"/>
        <end position="479"/>
    </location>
</feature>
<dbReference type="EMBL" id="KZ819640">
    <property type="protein sequence ID" value="PWN87609.1"/>
    <property type="molecule type" value="Genomic_DNA"/>
</dbReference>
<dbReference type="InterPro" id="IPR044086">
    <property type="entry name" value="LUC3-like"/>
</dbReference>
<dbReference type="GeneID" id="37044718"/>
<dbReference type="CDD" id="cd07106">
    <property type="entry name" value="ALDH_AldA-AAD23400"/>
    <property type="match status" value="1"/>
</dbReference>
<feature type="active site" evidence="3">
    <location>
        <position position="258"/>
    </location>
</feature>